<evidence type="ECO:0000256" key="1">
    <source>
        <dbReference type="SAM" id="MobiDB-lite"/>
    </source>
</evidence>
<name>A0A812DMW3_ACAPH</name>
<sequence length="154" mass="17147">MRVRHSGSIVLRIWATSAGRQSWPRRGRSDIHRGHQTCRRPPKLCPTRSVIGISASLIAFAAQTKPPHRRQPGSRNSPALPPSPAKSKRKTPIPARANAREILTAARLSFPHVKQWAKGPASRRRRRMLDPARELLPGTAHEIECGCGRTITVR</sequence>
<evidence type="ECO:0000313" key="2">
    <source>
        <dbReference type="EMBL" id="CAE1304853.1"/>
    </source>
</evidence>
<comment type="caution">
    <text evidence="2">The sequence shown here is derived from an EMBL/GenBank/DDBJ whole genome shotgun (WGS) entry which is preliminary data.</text>
</comment>
<feature type="region of interest" description="Disordered" evidence="1">
    <location>
        <begin position="60"/>
        <end position="94"/>
    </location>
</feature>
<keyword evidence="3" id="KW-1185">Reference proteome</keyword>
<evidence type="ECO:0000313" key="3">
    <source>
        <dbReference type="Proteomes" id="UP000597762"/>
    </source>
</evidence>
<gene>
    <name evidence="2" type="ORF">SPHA_57373</name>
</gene>
<proteinExistence type="predicted"/>
<feature type="region of interest" description="Disordered" evidence="1">
    <location>
        <begin position="21"/>
        <end position="42"/>
    </location>
</feature>
<organism evidence="2 3">
    <name type="scientific">Acanthosepion pharaonis</name>
    <name type="common">Pharaoh cuttlefish</name>
    <name type="synonym">Sepia pharaonis</name>
    <dbReference type="NCBI Taxonomy" id="158019"/>
    <lineage>
        <taxon>Eukaryota</taxon>
        <taxon>Metazoa</taxon>
        <taxon>Spiralia</taxon>
        <taxon>Lophotrochozoa</taxon>
        <taxon>Mollusca</taxon>
        <taxon>Cephalopoda</taxon>
        <taxon>Coleoidea</taxon>
        <taxon>Decapodiformes</taxon>
        <taxon>Sepiida</taxon>
        <taxon>Sepiina</taxon>
        <taxon>Sepiidae</taxon>
        <taxon>Acanthosepion</taxon>
    </lineage>
</organism>
<dbReference type="AlphaFoldDB" id="A0A812DMW3"/>
<accession>A0A812DMW3</accession>
<dbReference type="EMBL" id="CAHIKZ030003870">
    <property type="protein sequence ID" value="CAE1304853.1"/>
    <property type="molecule type" value="Genomic_DNA"/>
</dbReference>
<reference evidence="2" key="1">
    <citation type="submission" date="2021-01" db="EMBL/GenBank/DDBJ databases">
        <authorList>
            <person name="Li R."/>
            <person name="Bekaert M."/>
        </authorList>
    </citation>
    <scope>NUCLEOTIDE SEQUENCE</scope>
    <source>
        <strain evidence="2">Farmed</strain>
    </source>
</reference>
<protein>
    <submittedName>
        <fullName evidence="2">Uncharacterized protein</fullName>
    </submittedName>
</protein>
<dbReference type="Proteomes" id="UP000597762">
    <property type="component" value="Unassembled WGS sequence"/>
</dbReference>